<dbReference type="SMART" id="SM00448">
    <property type="entry name" value="REC"/>
    <property type="match status" value="1"/>
</dbReference>
<dbReference type="Pfam" id="PF00072">
    <property type="entry name" value="Response_reg"/>
    <property type="match status" value="1"/>
</dbReference>
<protein>
    <submittedName>
        <fullName evidence="4">Twitching motility response regulator PilH</fullName>
    </submittedName>
</protein>
<keyword evidence="5" id="KW-1185">Reference proteome</keyword>
<dbReference type="Gene3D" id="3.40.50.2300">
    <property type="match status" value="1"/>
</dbReference>
<dbReference type="EMBL" id="BAABKE010000006">
    <property type="protein sequence ID" value="GAA5102043.1"/>
    <property type="molecule type" value="Genomic_DNA"/>
</dbReference>
<reference evidence="5" key="1">
    <citation type="journal article" date="2019" name="Int. J. Syst. Evol. Microbiol.">
        <title>The Global Catalogue of Microorganisms (GCM) 10K type strain sequencing project: providing services to taxonomists for standard genome sequencing and annotation.</title>
        <authorList>
            <consortium name="The Broad Institute Genomics Platform"/>
            <consortium name="The Broad Institute Genome Sequencing Center for Infectious Disease"/>
            <person name="Wu L."/>
            <person name="Ma J."/>
        </authorList>
    </citation>
    <scope>NUCLEOTIDE SEQUENCE [LARGE SCALE GENOMIC DNA]</scope>
    <source>
        <strain evidence="5">JCM 18424</strain>
    </source>
</reference>
<dbReference type="InterPro" id="IPR050595">
    <property type="entry name" value="Bact_response_regulator"/>
</dbReference>
<evidence type="ECO:0000313" key="5">
    <source>
        <dbReference type="Proteomes" id="UP001500631"/>
    </source>
</evidence>
<evidence type="ECO:0000256" key="1">
    <source>
        <dbReference type="ARBA" id="ARBA00022553"/>
    </source>
</evidence>
<evidence type="ECO:0000313" key="4">
    <source>
        <dbReference type="EMBL" id="GAA5102043.1"/>
    </source>
</evidence>
<sequence>MAKILIADDSKLQKLEIAKFLIKLGHQVLEAKDGNEAVQIVEQFLPDLVLMDVVMPDCNGFSALRRIKNNEKVKHIPVIMVSTKSEDIDKIWASKQGAVGYITKPVDFNLLENEINKNL</sequence>
<evidence type="ECO:0000259" key="3">
    <source>
        <dbReference type="PROSITE" id="PS50110"/>
    </source>
</evidence>
<dbReference type="InterPro" id="IPR011006">
    <property type="entry name" value="CheY-like_superfamily"/>
</dbReference>
<dbReference type="PANTHER" id="PTHR44591:SF20">
    <property type="entry name" value="PROTEIN PILH"/>
    <property type="match status" value="1"/>
</dbReference>
<keyword evidence="1 2" id="KW-0597">Phosphoprotein</keyword>
<proteinExistence type="predicted"/>
<comment type="caution">
    <text evidence="4">The sequence shown here is derived from an EMBL/GenBank/DDBJ whole genome shotgun (WGS) entry which is preliminary data.</text>
</comment>
<dbReference type="Proteomes" id="UP001500631">
    <property type="component" value="Unassembled WGS sequence"/>
</dbReference>
<name>A0ABP9MWP7_9GAMM</name>
<feature type="modified residue" description="4-aspartylphosphate" evidence="2">
    <location>
        <position position="52"/>
    </location>
</feature>
<dbReference type="InterPro" id="IPR001789">
    <property type="entry name" value="Sig_transdc_resp-reg_receiver"/>
</dbReference>
<dbReference type="SUPFAM" id="SSF52172">
    <property type="entry name" value="CheY-like"/>
    <property type="match status" value="1"/>
</dbReference>
<dbReference type="PANTHER" id="PTHR44591">
    <property type="entry name" value="STRESS RESPONSE REGULATOR PROTEIN 1"/>
    <property type="match status" value="1"/>
</dbReference>
<accession>A0ABP9MWP7</accession>
<dbReference type="PROSITE" id="PS50110">
    <property type="entry name" value="RESPONSE_REGULATORY"/>
    <property type="match status" value="1"/>
</dbReference>
<gene>
    <name evidence="4" type="primary">pilH</name>
    <name evidence="4" type="ORF">GCM10023338_18840</name>
</gene>
<organism evidence="4 5">
    <name type="scientific">Wohlfahrtiimonas larvae</name>
    <dbReference type="NCBI Taxonomy" id="1157986"/>
    <lineage>
        <taxon>Bacteria</taxon>
        <taxon>Pseudomonadati</taxon>
        <taxon>Pseudomonadota</taxon>
        <taxon>Gammaproteobacteria</taxon>
        <taxon>Cardiobacteriales</taxon>
        <taxon>Ignatzschineriaceae</taxon>
        <taxon>Wohlfahrtiimonas</taxon>
    </lineage>
</organism>
<dbReference type="RefSeq" id="WP_077926332.1">
    <property type="nucleotide sequence ID" value="NZ_BAABKE010000006.1"/>
</dbReference>
<feature type="domain" description="Response regulatory" evidence="3">
    <location>
        <begin position="3"/>
        <end position="119"/>
    </location>
</feature>
<evidence type="ECO:0000256" key="2">
    <source>
        <dbReference type="PROSITE-ProRule" id="PRU00169"/>
    </source>
</evidence>